<dbReference type="Proteomes" id="UP000235611">
    <property type="component" value="Unassembled WGS sequence"/>
</dbReference>
<dbReference type="EMBL" id="MDBO01000086">
    <property type="protein sequence ID" value="PMP09283.1"/>
    <property type="molecule type" value="Genomic_DNA"/>
</dbReference>
<evidence type="ECO:0008006" key="5">
    <source>
        <dbReference type="Google" id="ProtNLM"/>
    </source>
</evidence>
<proteinExistence type="predicted"/>
<dbReference type="EMBL" id="JABCJR010000008">
    <property type="protein sequence ID" value="NMR69458.1"/>
    <property type="molecule type" value="Genomic_DNA"/>
</dbReference>
<evidence type="ECO:0000313" key="1">
    <source>
        <dbReference type="EMBL" id="NMR69458.1"/>
    </source>
</evidence>
<keyword evidence="4" id="KW-1185">Reference proteome</keyword>
<reference evidence="1 4" key="4">
    <citation type="submission" date="2020-04" db="EMBL/GenBank/DDBJ databases">
        <title>WGS-Seq of Vibrio isolated by the O'Toole Lab.</title>
        <authorList>
            <person name="Mckone K.P."/>
            <person name="Whitaker R."/>
            <person name="Sevigney J.L."/>
            <person name="Herring J.B."/>
            <person name="O'Toole G."/>
        </authorList>
    </citation>
    <scope>NUCLEOTIDE SEQUENCE [LARGE SCALE GENOMIC DNA]</scope>
    <source>
        <strain evidence="1 4">BS_02</strain>
    </source>
</reference>
<name>A0AAP8MUR0_9VIBR</name>
<evidence type="ECO:0000313" key="4">
    <source>
        <dbReference type="Proteomes" id="UP000590068"/>
    </source>
</evidence>
<sequence length="274" mass="30137">MRILIYIFLMFFFFVGYAKAECNGSWGINSQRVLSNDLSSAPKILVEIEVSNSLMSCDIKGVFIKTNTEGRIKFSSHGGSLVADVTDTSGNSYQSNSIQRVFVPFGRLATTQRFELRFPTIDRAKPGDYTGTIIAQLEGVRGAPRRTQASLKVYPYIAMYFQGSGLSNNRLNLGVLKTGMIKSFELGVESNAAYSILIESKFEGLQHETSGSSKLLEYKLSIDGRIVSFGEPLNFSIPPSSGYKKAFLFELGSTEGAISGRYRDYVTVTAIANP</sequence>
<evidence type="ECO:0000313" key="2">
    <source>
        <dbReference type="EMBL" id="PMP09283.1"/>
    </source>
</evidence>
<comment type="caution">
    <text evidence="2">The sequence shown here is derived from an EMBL/GenBank/DDBJ whole genome shotgun (WGS) entry which is preliminary data.</text>
</comment>
<protein>
    <recommendedName>
        <fullName evidence="5">Spore coat protein U domain-containing protein</fullName>
    </recommendedName>
</protein>
<dbReference type="AlphaFoldDB" id="A0AAP8MUR0"/>
<gene>
    <name evidence="2" type="ORF">BCS93_12815</name>
    <name evidence="1" type="ORF">HJ568_05655</name>
</gene>
<dbReference type="RefSeq" id="WP_102329495.1">
    <property type="nucleotide sequence ID" value="NZ_JABBXC010000012.1"/>
</dbReference>
<dbReference type="Proteomes" id="UP000590068">
    <property type="component" value="Unassembled WGS sequence"/>
</dbReference>
<reference evidence="2" key="2">
    <citation type="submission" date="2016-07" db="EMBL/GenBank/DDBJ databases">
        <authorList>
            <person name="Kauffman K."/>
            <person name="Arevalo P."/>
            <person name="Polz M.F."/>
        </authorList>
    </citation>
    <scope>NUCLEOTIDE SEQUENCE</scope>
    <source>
        <strain evidence="2">10N.222.49.A5</strain>
    </source>
</reference>
<evidence type="ECO:0000313" key="3">
    <source>
        <dbReference type="Proteomes" id="UP000235611"/>
    </source>
</evidence>
<accession>A0AAP8MUR0</accession>
<reference evidence="2" key="3">
    <citation type="journal article" date="2018" name="Nature">
        <title>A major lineage of non-tailed dsDNA viruses as unrecognized killers of marine bacteria.</title>
        <authorList>
            <person name="Kauffman K.M."/>
            <person name="Hussain F.A."/>
            <person name="Yang J."/>
            <person name="Arevalo P."/>
            <person name="Brown J.M."/>
            <person name="Chang W.K."/>
            <person name="VanInsberghe D."/>
            <person name="Elsherbini J."/>
            <person name="Sharma R.S."/>
            <person name="Cutler M.B."/>
            <person name="Kelly L."/>
            <person name="Polz M.F."/>
        </authorList>
    </citation>
    <scope>NUCLEOTIDE SEQUENCE</scope>
    <source>
        <strain evidence="2">10N.222.49.A5</strain>
    </source>
</reference>
<organism evidence="2 3">
    <name type="scientific">Vibrio breoganii</name>
    <dbReference type="NCBI Taxonomy" id="553239"/>
    <lineage>
        <taxon>Bacteria</taxon>
        <taxon>Pseudomonadati</taxon>
        <taxon>Pseudomonadota</taxon>
        <taxon>Gammaproteobacteria</taxon>
        <taxon>Vibrionales</taxon>
        <taxon>Vibrionaceae</taxon>
        <taxon>Vibrio</taxon>
    </lineage>
</organism>
<reference evidence="3" key="1">
    <citation type="submission" date="2016-07" db="EMBL/GenBank/DDBJ databases">
        <title>Nontailed viruses are major unrecognized killers of bacteria in the ocean.</title>
        <authorList>
            <person name="Kauffman K."/>
            <person name="Hussain F."/>
            <person name="Yang J."/>
            <person name="Arevalo P."/>
            <person name="Brown J."/>
            <person name="Cutler M."/>
            <person name="Kelly L."/>
            <person name="Polz M.F."/>
        </authorList>
    </citation>
    <scope>NUCLEOTIDE SEQUENCE [LARGE SCALE GENOMIC DNA]</scope>
    <source>
        <strain evidence="3">10N.222.49.A5</strain>
    </source>
</reference>